<dbReference type="Proteomes" id="UP000216300">
    <property type="component" value="Unassembled WGS sequence"/>
</dbReference>
<name>A0A255EN79_9ACTN</name>
<evidence type="ECO:0000313" key="1">
    <source>
        <dbReference type="EMBL" id="OYN91065.1"/>
    </source>
</evidence>
<dbReference type="PANTHER" id="PTHR18901">
    <property type="entry name" value="2-DEOXYGLUCOSE-6-PHOSPHATE PHOSPHATASE 2"/>
    <property type="match status" value="1"/>
</dbReference>
<gene>
    <name evidence="1" type="ORF">CGZ91_06265</name>
</gene>
<dbReference type="PRINTS" id="PR00413">
    <property type="entry name" value="HADHALOGNASE"/>
</dbReference>
<dbReference type="SFLD" id="SFLDS00003">
    <property type="entry name" value="Haloacid_Dehalogenase"/>
    <property type="match status" value="1"/>
</dbReference>
<dbReference type="Pfam" id="PF13419">
    <property type="entry name" value="HAD_2"/>
    <property type="match status" value="1"/>
</dbReference>
<comment type="caution">
    <text evidence="1">The sequence shown here is derived from an EMBL/GenBank/DDBJ whole genome shotgun (WGS) entry which is preliminary data.</text>
</comment>
<protein>
    <recommendedName>
        <fullName evidence="3">HAD family phosphatase</fullName>
    </recommendedName>
</protein>
<dbReference type="SUPFAM" id="SSF56784">
    <property type="entry name" value="HAD-like"/>
    <property type="match status" value="1"/>
</dbReference>
<dbReference type="Gene3D" id="3.40.50.1000">
    <property type="entry name" value="HAD superfamily/HAD-like"/>
    <property type="match status" value="1"/>
</dbReference>
<organism evidence="1 2">
    <name type="scientific">Parenemella sanctibonifatiensis</name>
    <dbReference type="NCBI Taxonomy" id="2016505"/>
    <lineage>
        <taxon>Bacteria</taxon>
        <taxon>Bacillati</taxon>
        <taxon>Actinomycetota</taxon>
        <taxon>Actinomycetes</taxon>
        <taxon>Propionibacteriales</taxon>
        <taxon>Propionibacteriaceae</taxon>
        <taxon>Parenemella</taxon>
    </lineage>
</organism>
<evidence type="ECO:0008006" key="3">
    <source>
        <dbReference type="Google" id="ProtNLM"/>
    </source>
</evidence>
<evidence type="ECO:0000313" key="2">
    <source>
        <dbReference type="Proteomes" id="UP000216300"/>
    </source>
</evidence>
<dbReference type="RefSeq" id="WP_094453484.1">
    <property type="nucleotide sequence ID" value="NZ_NMVJ01000006.1"/>
</dbReference>
<proteinExistence type="predicted"/>
<dbReference type="SFLD" id="SFLDG01129">
    <property type="entry name" value="C1.5:_HAD__Beta-PGM__Phosphata"/>
    <property type="match status" value="1"/>
</dbReference>
<reference evidence="1 2" key="1">
    <citation type="submission" date="2017-07" db="EMBL/GenBank/DDBJ databases">
        <title>Draft whole genome sequences of clinical Proprionibacteriaceae strains.</title>
        <authorList>
            <person name="Bernier A.-M."/>
            <person name="Bernard K."/>
            <person name="Domingo M.-C."/>
        </authorList>
    </citation>
    <scope>NUCLEOTIDE SEQUENCE [LARGE SCALE GENOMIC DNA]</scope>
    <source>
        <strain evidence="1 2">NML 150081</strain>
    </source>
</reference>
<dbReference type="InterPro" id="IPR006439">
    <property type="entry name" value="HAD-SF_hydro_IA"/>
</dbReference>
<accession>A0A255EN79</accession>
<dbReference type="InterPro" id="IPR041492">
    <property type="entry name" value="HAD_2"/>
</dbReference>
<dbReference type="Gene3D" id="1.10.150.240">
    <property type="entry name" value="Putative phosphatase, domain 2"/>
    <property type="match status" value="1"/>
</dbReference>
<dbReference type="InterPro" id="IPR023198">
    <property type="entry name" value="PGP-like_dom2"/>
</dbReference>
<dbReference type="InterPro" id="IPR023214">
    <property type="entry name" value="HAD_sf"/>
</dbReference>
<dbReference type="AlphaFoldDB" id="A0A255EN79"/>
<dbReference type="EMBL" id="NMVJ01000006">
    <property type="protein sequence ID" value="OYN91065.1"/>
    <property type="molecule type" value="Genomic_DNA"/>
</dbReference>
<dbReference type="OrthoDB" id="9797743at2"/>
<dbReference type="NCBIfam" id="TIGR01509">
    <property type="entry name" value="HAD-SF-IA-v3"/>
    <property type="match status" value="1"/>
</dbReference>
<dbReference type="PANTHER" id="PTHR18901:SF38">
    <property type="entry name" value="PSEUDOURIDINE-5'-PHOSPHATASE"/>
    <property type="match status" value="1"/>
</dbReference>
<sequence>MPAQTPTPSATTGWQAVLWDFDGTLADTEPAWWAAEIDMMHGWGAEWTLADAESLVGQSIRYTAGQMIERAGRDDDPDVVADQLVDHMVDRIRNGQITWIPGARELVAELAAAGVRQALVSSSYRRMLDAALVHFEGDPFGAIVAGDEVERVKPDPLPYTQAAAALGVDPTAALVFEDSPTGVAAATASGAVVYVVGHHPMPEKFRRLSSFEGLGVADLEELHRAGSQ</sequence>
<dbReference type="InterPro" id="IPR036412">
    <property type="entry name" value="HAD-like_sf"/>
</dbReference>
<keyword evidence="2" id="KW-1185">Reference proteome</keyword>
<dbReference type="CDD" id="cd07505">
    <property type="entry name" value="HAD_BPGM-like"/>
    <property type="match status" value="1"/>
</dbReference>